<reference evidence="1 2" key="1">
    <citation type="submission" date="2013-07" db="EMBL/GenBank/DDBJ databases">
        <title>Sequencing and analysis of the complete genome of Microcystis aeruginosa phage MaMV-DC.</title>
        <authorList>
            <person name="Ou T."/>
            <person name="Li S.H."/>
            <person name="Zhang Q.Y."/>
        </authorList>
    </citation>
    <scope>NUCLEOTIDE SEQUENCE [LARGE SCALE GENOMIC DNA]</scope>
</reference>
<dbReference type="KEGG" id="vg:26643253"/>
<name>A0A075BUU7_9CAUD</name>
<keyword evidence="2" id="KW-1185">Reference proteome</keyword>
<proteinExistence type="predicted"/>
<sequence>MVLSLKNMQTQLEDCASQLLVAAVIKRDEAATEAILDVIALLFTEAEQVEAVDMVYNSLDESGCEWLQEQIELLDCPSAEVNQEDLMQALEDEGYTITEQALLEHTYGKSEHDGETNTILK</sequence>
<gene>
    <name evidence="1" type="ORF">MaMVDC_75</name>
</gene>
<dbReference type="EMBL" id="KF356199">
    <property type="protein sequence ID" value="AGR48640.1"/>
    <property type="molecule type" value="Genomic_DNA"/>
</dbReference>
<evidence type="ECO:0000313" key="1">
    <source>
        <dbReference type="EMBL" id="AGR48640.1"/>
    </source>
</evidence>
<dbReference type="RefSeq" id="YP_009217759.1">
    <property type="nucleotide sequence ID" value="NC_029002.1"/>
</dbReference>
<organism evidence="1 2">
    <name type="scientific">Microcystis phage MaMV-DC</name>
    <dbReference type="NCBI Taxonomy" id="1357715"/>
    <lineage>
        <taxon>Viruses</taxon>
        <taxon>Duplodnaviria</taxon>
        <taxon>Heunggongvirae</taxon>
        <taxon>Uroviricota</taxon>
        <taxon>Caudoviricetes</taxon>
        <taxon>Fukuivirus</taxon>
        <taxon>Fukuivirus MVDC</taxon>
    </lineage>
</organism>
<dbReference type="Proteomes" id="UP000028567">
    <property type="component" value="Segment"/>
</dbReference>
<accession>A0A075BUU7</accession>
<protein>
    <submittedName>
        <fullName evidence="1">Uncharacterized protein</fullName>
    </submittedName>
</protein>
<dbReference type="GeneID" id="26643253"/>
<evidence type="ECO:0000313" key="2">
    <source>
        <dbReference type="Proteomes" id="UP000028567"/>
    </source>
</evidence>